<reference evidence="1" key="1">
    <citation type="submission" date="2022-11" db="EMBL/GenBank/DDBJ databases">
        <authorList>
            <person name="Petersen C."/>
        </authorList>
    </citation>
    <scope>NUCLEOTIDE SEQUENCE</scope>
    <source>
        <strain evidence="1">IBT 23319</strain>
    </source>
</reference>
<dbReference type="EMBL" id="JAPQKT010000001">
    <property type="protein sequence ID" value="KAJ5242622.1"/>
    <property type="molecule type" value="Genomic_DNA"/>
</dbReference>
<comment type="caution">
    <text evidence="1">The sequence shown here is derived from an EMBL/GenBank/DDBJ whole genome shotgun (WGS) entry which is preliminary data.</text>
</comment>
<name>A0A9W9PF53_PENCI</name>
<evidence type="ECO:0000313" key="1">
    <source>
        <dbReference type="EMBL" id="KAJ5242622.1"/>
    </source>
</evidence>
<keyword evidence="2" id="KW-1185">Reference proteome</keyword>
<dbReference type="RefSeq" id="XP_056505626.1">
    <property type="nucleotide sequence ID" value="XM_056639869.1"/>
</dbReference>
<gene>
    <name evidence="1" type="ORF">N7469_000949</name>
</gene>
<protein>
    <submittedName>
        <fullName evidence="1">Uncharacterized protein</fullName>
    </submittedName>
</protein>
<evidence type="ECO:0000313" key="2">
    <source>
        <dbReference type="Proteomes" id="UP001147733"/>
    </source>
</evidence>
<dbReference type="Proteomes" id="UP001147733">
    <property type="component" value="Unassembled WGS sequence"/>
</dbReference>
<accession>A0A9W9PF53</accession>
<dbReference type="AlphaFoldDB" id="A0A9W9PF53"/>
<reference evidence="1" key="2">
    <citation type="journal article" date="2023" name="IMA Fungus">
        <title>Comparative genomic study of the Penicillium genus elucidates a diverse pangenome and 15 lateral gene transfer events.</title>
        <authorList>
            <person name="Petersen C."/>
            <person name="Sorensen T."/>
            <person name="Nielsen M.R."/>
            <person name="Sondergaard T.E."/>
            <person name="Sorensen J.L."/>
            <person name="Fitzpatrick D.A."/>
            <person name="Frisvad J.C."/>
            <person name="Nielsen K.L."/>
        </authorList>
    </citation>
    <scope>NUCLEOTIDE SEQUENCE</scope>
    <source>
        <strain evidence="1">IBT 23319</strain>
    </source>
</reference>
<dbReference type="GeneID" id="81379036"/>
<organism evidence="1 2">
    <name type="scientific">Penicillium citrinum</name>
    <dbReference type="NCBI Taxonomy" id="5077"/>
    <lineage>
        <taxon>Eukaryota</taxon>
        <taxon>Fungi</taxon>
        <taxon>Dikarya</taxon>
        <taxon>Ascomycota</taxon>
        <taxon>Pezizomycotina</taxon>
        <taxon>Eurotiomycetes</taxon>
        <taxon>Eurotiomycetidae</taxon>
        <taxon>Eurotiales</taxon>
        <taxon>Aspergillaceae</taxon>
        <taxon>Penicillium</taxon>
    </lineage>
</organism>
<proteinExistence type="predicted"/>
<sequence>MHRAKASLLRWLLHRPIQQFIAMWIVQYQLTQDFAGLAQEHHALAQFLGVVPGFALIWVPIRGNVAHAIPPVLFLSQHAAQGHA</sequence>